<reference evidence="1" key="1">
    <citation type="submission" date="2014-11" db="EMBL/GenBank/DDBJ databases">
        <authorList>
            <person name="Amaro Gonzalez C."/>
        </authorList>
    </citation>
    <scope>NUCLEOTIDE SEQUENCE</scope>
</reference>
<name>A0A0E9WZH6_ANGAN</name>
<dbReference type="AlphaFoldDB" id="A0A0E9WZH6"/>
<accession>A0A0E9WZH6</accession>
<evidence type="ECO:0000313" key="1">
    <source>
        <dbReference type="EMBL" id="JAH95729.1"/>
    </source>
</evidence>
<organism evidence="1">
    <name type="scientific">Anguilla anguilla</name>
    <name type="common">European freshwater eel</name>
    <name type="synonym">Muraena anguilla</name>
    <dbReference type="NCBI Taxonomy" id="7936"/>
    <lineage>
        <taxon>Eukaryota</taxon>
        <taxon>Metazoa</taxon>
        <taxon>Chordata</taxon>
        <taxon>Craniata</taxon>
        <taxon>Vertebrata</taxon>
        <taxon>Euteleostomi</taxon>
        <taxon>Actinopterygii</taxon>
        <taxon>Neopterygii</taxon>
        <taxon>Teleostei</taxon>
        <taxon>Anguilliformes</taxon>
        <taxon>Anguillidae</taxon>
        <taxon>Anguilla</taxon>
    </lineage>
</organism>
<sequence length="51" mass="5809">MAILREAVNIVHVTRGGLLPRKRQVMLNHEQAGTIMTRHPAHICMWHGQAQ</sequence>
<proteinExistence type="predicted"/>
<reference evidence="1" key="2">
    <citation type="journal article" date="2015" name="Fish Shellfish Immunol.">
        <title>Early steps in the European eel (Anguilla anguilla)-Vibrio vulnificus interaction in the gills: Role of the RtxA13 toxin.</title>
        <authorList>
            <person name="Callol A."/>
            <person name="Pajuelo D."/>
            <person name="Ebbesson L."/>
            <person name="Teles M."/>
            <person name="MacKenzie S."/>
            <person name="Amaro C."/>
        </authorList>
    </citation>
    <scope>NUCLEOTIDE SEQUENCE</scope>
</reference>
<protein>
    <submittedName>
        <fullName evidence="1">Uncharacterized protein</fullName>
    </submittedName>
</protein>
<dbReference type="EMBL" id="GBXM01012848">
    <property type="protein sequence ID" value="JAH95729.1"/>
    <property type="molecule type" value="Transcribed_RNA"/>
</dbReference>